<feature type="region of interest" description="Disordered" evidence="3">
    <location>
        <begin position="1"/>
        <end position="67"/>
    </location>
</feature>
<dbReference type="PANTHER" id="PTHR10763">
    <property type="entry name" value="CELL DIVISION CONTROL PROTEIN 6-RELATED"/>
    <property type="match status" value="1"/>
</dbReference>
<dbReference type="OrthoDB" id="1926878at2759"/>
<evidence type="ECO:0000256" key="2">
    <source>
        <dbReference type="ARBA" id="ARBA00022705"/>
    </source>
</evidence>
<dbReference type="Proteomes" id="UP001063166">
    <property type="component" value="Unassembled WGS sequence"/>
</dbReference>
<dbReference type="InterPro" id="IPR027417">
    <property type="entry name" value="P-loop_NTPase"/>
</dbReference>
<dbReference type="GO" id="GO:0005634">
    <property type="term" value="C:nucleus"/>
    <property type="evidence" value="ECO:0007669"/>
    <property type="project" value="TreeGrafter"/>
</dbReference>
<feature type="compositionally biased region" description="Polar residues" evidence="3">
    <location>
        <begin position="1"/>
        <end position="10"/>
    </location>
</feature>
<feature type="region of interest" description="Disordered" evidence="3">
    <location>
        <begin position="485"/>
        <end position="506"/>
    </location>
</feature>
<dbReference type="Pfam" id="PF13401">
    <property type="entry name" value="AAA_22"/>
    <property type="match status" value="1"/>
</dbReference>
<evidence type="ECO:0000256" key="3">
    <source>
        <dbReference type="SAM" id="MobiDB-lite"/>
    </source>
</evidence>
<keyword evidence="2" id="KW-0235">DNA replication</keyword>
<proteinExistence type="inferred from homology"/>
<dbReference type="AlphaFoldDB" id="A0A9P3PZZ0"/>
<dbReference type="GO" id="GO:0003688">
    <property type="term" value="F:DNA replication origin binding"/>
    <property type="evidence" value="ECO:0007669"/>
    <property type="project" value="TreeGrafter"/>
</dbReference>
<dbReference type="GO" id="GO:0006270">
    <property type="term" value="P:DNA replication initiation"/>
    <property type="evidence" value="ECO:0007669"/>
    <property type="project" value="TreeGrafter"/>
</dbReference>
<dbReference type="InterPro" id="IPR049945">
    <property type="entry name" value="AAA_22"/>
</dbReference>
<dbReference type="SUPFAM" id="SSF52540">
    <property type="entry name" value="P-loop containing nucleoside triphosphate hydrolases"/>
    <property type="match status" value="1"/>
</dbReference>
<comment type="similarity">
    <text evidence="1">Belongs to the CDC6/cdc18 family.</text>
</comment>
<reference evidence="5" key="1">
    <citation type="submission" date="2022-07" db="EMBL/GenBank/DDBJ databases">
        <title>The genome of Lyophyllum shimeji provides insight into the initial evolution of ectomycorrhizal fungal genome.</title>
        <authorList>
            <person name="Kobayashi Y."/>
            <person name="Shibata T."/>
            <person name="Hirakawa H."/>
            <person name="Shigenobu S."/>
            <person name="Nishiyama T."/>
            <person name="Yamada A."/>
            <person name="Hasebe M."/>
            <person name="Kawaguchi M."/>
        </authorList>
    </citation>
    <scope>NUCLEOTIDE SEQUENCE</scope>
    <source>
        <strain evidence="5">AT787</strain>
    </source>
</reference>
<name>A0A9P3PZZ0_LYOSH</name>
<feature type="compositionally biased region" description="Low complexity" evidence="3">
    <location>
        <begin position="90"/>
        <end position="117"/>
    </location>
</feature>
<dbReference type="GO" id="GO:0016887">
    <property type="term" value="F:ATP hydrolysis activity"/>
    <property type="evidence" value="ECO:0007669"/>
    <property type="project" value="InterPro"/>
</dbReference>
<protein>
    <submittedName>
        <fullName evidence="5">AAA domain containing protein</fullName>
    </submittedName>
</protein>
<keyword evidence="6" id="KW-1185">Reference proteome</keyword>
<dbReference type="InterPro" id="IPR003593">
    <property type="entry name" value="AAA+_ATPase"/>
</dbReference>
<dbReference type="Gene3D" id="1.10.8.60">
    <property type="match status" value="1"/>
</dbReference>
<evidence type="ECO:0000259" key="4">
    <source>
        <dbReference type="SMART" id="SM00382"/>
    </source>
</evidence>
<evidence type="ECO:0000313" key="6">
    <source>
        <dbReference type="Proteomes" id="UP001063166"/>
    </source>
</evidence>
<feature type="region of interest" description="Disordered" evidence="3">
    <location>
        <begin position="89"/>
        <end position="117"/>
    </location>
</feature>
<feature type="compositionally biased region" description="Polar residues" evidence="3">
    <location>
        <begin position="19"/>
        <end position="35"/>
    </location>
</feature>
<dbReference type="PANTHER" id="PTHR10763:SF26">
    <property type="entry name" value="CELL DIVISION CONTROL PROTEIN 6 HOMOLOG"/>
    <property type="match status" value="1"/>
</dbReference>
<accession>A0A9P3PZZ0</accession>
<dbReference type="InterPro" id="IPR050311">
    <property type="entry name" value="ORC1/CDC6"/>
</dbReference>
<dbReference type="CDD" id="cd00009">
    <property type="entry name" value="AAA"/>
    <property type="match status" value="1"/>
</dbReference>
<sequence length="661" mass="70078">MPTTRSTRSSVLGKRAHQQQEVPSTAVCEQQLQTPDPTPNPKRVRTASGAIDTDANKENVPPYSPEAINMEVSTPRSIRALRRTTTELVTPTRAQTTPRRRASTSTLSSPTTPAAEVSHLAISTPPPTPPASLLPLHARARALLRSTCDANTQIAGRQSERATIEAFLTSFLGNSAESDDAQSTSLYISGSPGTGKTALVNAVIRELTTDAKIVFINCMALNSVESLWERLIEELDDQQKRKSGRTKKAKGRDAVESLLSGHHTKCIVILDELDHITPTTQCLSSIFSLPNTTATLRLIGIANTHTLTSSSSTSAISAASNVLTLHFAPYTPNQLLQILQSRLQPLYEEDVADDAKSATAAKKFLPAPTLTLLTKKIAALTGDVRSLFESTSNSNDNPLNTPTPSITPSHILAALKAYTPSTSVSTAKSAKAASTIPSTTHSEIVAKVNNLGLQARLVLLCILLASKRLEANLPITAATNLIASPTKKSPASPVKRSASLPNPSTSGVGIDPTQLHAYYGAVLARSDSGVFDTVSRSEFTDLVGVLEGIGLVSLGGAADISAGTGARRAFGRSASFAGGNGFGGAGKGKGRRDVRLVKGVRADEVIRGLGITADELDVMQEEVKAIWDRENARLARDLKAIERERARVNVLANGFEGAMED</sequence>
<dbReference type="Gene3D" id="3.40.50.300">
    <property type="entry name" value="P-loop containing nucleotide triphosphate hydrolases"/>
    <property type="match status" value="1"/>
</dbReference>
<dbReference type="GO" id="GO:0033314">
    <property type="term" value="P:mitotic DNA replication checkpoint signaling"/>
    <property type="evidence" value="ECO:0007669"/>
    <property type="project" value="TreeGrafter"/>
</dbReference>
<evidence type="ECO:0000256" key="1">
    <source>
        <dbReference type="ARBA" id="ARBA00006184"/>
    </source>
</evidence>
<gene>
    <name evidence="5" type="primary">CDC6</name>
    <name evidence="5" type="ORF">LshimejAT787_1901580</name>
</gene>
<dbReference type="SMART" id="SM00382">
    <property type="entry name" value="AAA"/>
    <property type="match status" value="1"/>
</dbReference>
<evidence type="ECO:0000313" key="5">
    <source>
        <dbReference type="EMBL" id="GLB45080.1"/>
    </source>
</evidence>
<feature type="domain" description="AAA+ ATPase" evidence="4">
    <location>
        <begin position="182"/>
        <end position="333"/>
    </location>
</feature>
<comment type="caution">
    <text evidence="5">The sequence shown here is derived from an EMBL/GenBank/DDBJ whole genome shotgun (WGS) entry which is preliminary data.</text>
</comment>
<dbReference type="EMBL" id="BRPK01000019">
    <property type="protein sequence ID" value="GLB45080.1"/>
    <property type="molecule type" value="Genomic_DNA"/>
</dbReference>
<organism evidence="5 6">
    <name type="scientific">Lyophyllum shimeji</name>
    <name type="common">Hon-shimeji</name>
    <name type="synonym">Tricholoma shimeji</name>
    <dbReference type="NCBI Taxonomy" id="47721"/>
    <lineage>
        <taxon>Eukaryota</taxon>
        <taxon>Fungi</taxon>
        <taxon>Dikarya</taxon>
        <taxon>Basidiomycota</taxon>
        <taxon>Agaricomycotina</taxon>
        <taxon>Agaricomycetes</taxon>
        <taxon>Agaricomycetidae</taxon>
        <taxon>Agaricales</taxon>
        <taxon>Tricholomatineae</taxon>
        <taxon>Lyophyllaceae</taxon>
        <taxon>Lyophyllum</taxon>
    </lineage>
</organism>